<gene>
    <name evidence="1" type="ORF">LQV63_12560</name>
</gene>
<keyword evidence="2" id="KW-1185">Reference proteome</keyword>
<dbReference type="InterPro" id="IPR015813">
    <property type="entry name" value="Pyrv/PenolPyrv_kinase-like_dom"/>
</dbReference>
<dbReference type="PANTHER" id="PTHR22931">
    <property type="entry name" value="PHOSPHOENOLPYRUVATE DIKINASE-RELATED"/>
    <property type="match status" value="1"/>
</dbReference>
<dbReference type="EMBL" id="JAJNBZ010000008">
    <property type="protein sequence ID" value="MCE5170142.1"/>
    <property type="molecule type" value="Genomic_DNA"/>
</dbReference>
<proteinExistence type="predicted"/>
<dbReference type="GO" id="GO:0016301">
    <property type="term" value="F:kinase activity"/>
    <property type="evidence" value="ECO:0007669"/>
    <property type="project" value="UniProtKB-KW"/>
</dbReference>
<dbReference type="PANTHER" id="PTHR22931:SF9">
    <property type="entry name" value="PYRUVATE, PHOSPHATE DIKINASE 1, CHLOROPLASTIC"/>
    <property type="match status" value="1"/>
</dbReference>
<protein>
    <submittedName>
        <fullName evidence="1">Phosphoenolpyruvate protein kinase</fullName>
    </submittedName>
</protein>
<evidence type="ECO:0000313" key="2">
    <source>
        <dbReference type="Proteomes" id="UP001199916"/>
    </source>
</evidence>
<dbReference type="InterPro" id="IPR040442">
    <property type="entry name" value="Pyrv_kinase-like_dom_sf"/>
</dbReference>
<dbReference type="Proteomes" id="UP001199916">
    <property type="component" value="Unassembled WGS sequence"/>
</dbReference>
<reference evidence="1 2" key="1">
    <citation type="submission" date="2021-11" db="EMBL/GenBank/DDBJ databases">
        <title>Draft genome sequence of Paenibacillus profundus YoMME, a new Gram-positive bacteria with exoelectrogenic properties.</title>
        <authorList>
            <person name="Hubenova Y."/>
            <person name="Hubenova E."/>
            <person name="Manasiev Y."/>
            <person name="Peykov S."/>
            <person name="Mitov M."/>
        </authorList>
    </citation>
    <scope>NUCLEOTIDE SEQUENCE [LARGE SCALE GENOMIC DNA]</scope>
    <source>
        <strain evidence="1 2">YoMME</strain>
    </source>
</reference>
<sequence>MKSNMNHAERWFAPSEAANSVQATLEENTFKLISMRQRAVHNVGYVWEETRDLQERQGVQTVARCAHLLEMQAAIAIGCSTLFVIPGQQPFMNAERQRLVREVLVSGTVSERCAALHKLVPFMTAEYEQLLMTAGEHSGIHMYVMLADAPLIEMLPALSDLEQRMEVLQRLAAETDDSYEQQRLHQQWLKLKQCKQWLHNVFPEPMNISGVVPEWIDMQAEALFRAEKRAHDRGRDVRISVLLPFAGGEWKQHAQLVRTAAEQIRCHDVKRDLPLVGVWLHSGISQDENSGLLRDMTEADVVWVCSEQVNYG</sequence>
<keyword evidence="1" id="KW-0808">Transferase</keyword>
<dbReference type="SUPFAM" id="SSF51621">
    <property type="entry name" value="Phosphoenolpyruvate/pyruvate domain"/>
    <property type="match status" value="1"/>
</dbReference>
<dbReference type="RefSeq" id="WP_019419267.1">
    <property type="nucleotide sequence ID" value="NZ_JAJNBZ010000008.1"/>
</dbReference>
<accession>A0ABS8YGC9</accession>
<comment type="caution">
    <text evidence="1">The sequence shown here is derived from an EMBL/GenBank/DDBJ whole genome shotgun (WGS) entry which is preliminary data.</text>
</comment>
<dbReference type="InterPro" id="IPR010121">
    <property type="entry name" value="Pyruvate_phosphate_dikinase"/>
</dbReference>
<evidence type="ECO:0000313" key="1">
    <source>
        <dbReference type="EMBL" id="MCE5170142.1"/>
    </source>
</evidence>
<name>A0ABS8YGC9_9BACL</name>
<dbReference type="Gene3D" id="3.20.20.60">
    <property type="entry name" value="Phosphoenolpyruvate-binding domains"/>
    <property type="match status" value="1"/>
</dbReference>
<keyword evidence="1" id="KW-0418">Kinase</keyword>
<organism evidence="1 2">
    <name type="scientific">Paenibacillus profundus</name>
    <dbReference type="NCBI Taxonomy" id="1173085"/>
    <lineage>
        <taxon>Bacteria</taxon>
        <taxon>Bacillati</taxon>
        <taxon>Bacillota</taxon>
        <taxon>Bacilli</taxon>
        <taxon>Bacillales</taxon>
        <taxon>Paenibacillaceae</taxon>
        <taxon>Paenibacillus</taxon>
    </lineage>
</organism>